<feature type="compositionally biased region" description="Polar residues" evidence="1">
    <location>
        <begin position="1"/>
        <end position="22"/>
    </location>
</feature>
<dbReference type="Proteomes" id="UP000825935">
    <property type="component" value="Chromosome 34"/>
</dbReference>
<protein>
    <recommendedName>
        <fullName evidence="4">Pathogen-related protein</fullName>
    </recommendedName>
</protein>
<evidence type="ECO:0000256" key="1">
    <source>
        <dbReference type="SAM" id="MobiDB-lite"/>
    </source>
</evidence>
<dbReference type="AlphaFoldDB" id="A0A8T2QMU5"/>
<name>A0A8T2QMU5_CERRI</name>
<dbReference type="OrthoDB" id="65445at2759"/>
<evidence type="ECO:0000313" key="2">
    <source>
        <dbReference type="EMBL" id="KAH7284825.1"/>
    </source>
</evidence>
<dbReference type="EMBL" id="CM035439">
    <property type="protein sequence ID" value="KAH7284825.1"/>
    <property type="molecule type" value="Genomic_DNA"/>
</dbReference>
<comment type="caution">
    <text evidence="2">The sequence shown here is derived from an EMBL/GenBank/DDBJ whole genome shotgun (WGS) entry which is preliminary data.</text>
</comment>
<evidence type="ECO:0000313" key="3">
    <source>
        <dbReference type="Proteomes" id="UP000825935"/>
    </source>
</evidence>
<dbReference type="InterPro" id="IPR053218">
    <property type="entry name" value="Pathogen-related_defense"/>
</dbReference>
<organism evidence="2 3">
    <name type="scientific">Ceratopteris richardii</name>
    <name type="common">Triangle waterfern</name>
    <dbReference type="NCBI Taxonomy" id="49495"/>
    <lineage>
        <taxon>Eukaryota</taxon>
        <taxon>Viridiplantae</taxon>
        <taxon>Streptophyta</taxon>
        <taxon>Embryophyta</taxon>
        <taxon>Tracheophyta</taxon>
        <taxon>Polypodiopsida</taxon>
        <taxon>Polypodiidae</taxon>
        <taxon>Polypodiales</taxon>
        <taxon>Pteridineae</taxon>
        <taxon>Pteridaceae</taxon>
        <taxon>Parkerioideae</taxon>
        <taxon>Ceratopteris</taxon>
    </lineage>
</organism>
<keyword evidence="3" id="KW-1185">Reference proteome</keyword>
<feature type="region of interest" description="Disordered" evidence="1">
    <location>
        <begin position="1"/>
        <end position="23"/>
    </location>
</feature>
<evidence type="ECO:0008006" key="4">
    <source>
        <dbReference type="Google" id="ProtNLM"/>
    </source>
</evidence>
<reference evidence="2" key="1">
    <citation type="submission" date="2021-08" db="EMBL/GenBank/DDBJ databases">
        <title>WGS assembly of Ceratopteris richardii.</title>
        <authorList>
            <person name="Marchant D.B."/>
            <person name="Chen G."/>
            <person name="Jenkins J."/>
            <person name="Shu S."/>
            <person name="Leebens-Mack J."/>
            <person name="Grimwood J."/>
            <person name="Schmutz J."/>
            <person name="Soltis P."/>
            <person name="Soltis D."/>
            <person name="Chen Z.-H."/>
        </authorList>
    </citation>
    <scope>NUCLEOTIDE SEQUENCE</scope>
    <source>
        <strain evidence="2">Whitten #5841</strain>
        <tissue evidence="2">Leaf</tissue>
    </source>
</reference>
<dbReference type="InterPro" id="IPR032710">
    <property type="entry name" value="NTF2-like_dom_sf"/>
</dbReference>
<accession>A0A8T2QMU5</accession>
<dbReference type="PANTHER" id="PTHR31723:SF10">
    <property type="entry name" value="PATHOGEN-RELATED PROTEIN"/>
    <property type="match status" value="1"/>
</dbReference>
<sequence>MNVLSISKPESGSRGNMASSTEGVAETVEAMHGLQLSNEDPYRSHMIGEGEKDTAWRHGGPPSYHVVNSLFEQTRTREWAKGSLERVAQDLVKTWEMELSHKTKLEDFKTIHPQKFRFSVNGGPWLTGEETLKVGSYNALLQTTLEGEHEAYKASQETFESSHDVFRSAFPGGFAWEVLEVYSGPPTVAFKWRHWGVMEGPFKGHPPSHATINSFGTCIAKVDDKLQITDLEVYYDPTQFLGQLTETPKDRDYGEYKPGVVGCPFMQ</sequence>
<gene>
    <name evidence="2" type="ORF">KP509_34G072100</name>
</gene>
<dbReference type="OMA" id="KAFKRMM"/>
<proteinExistence type="predicted"/>
<dbReference type="PANTHER" id="PTHR31723">
    <property type="entry name" value="PATHOGENESIS-RELATED FAMILY PROTEIN"/>
    <property type="match status" value="1"/>
</dbReference>
<dbReference type="Gene3D" id="3.10.450.50">
    <property type="match status" value="1"/>
</dbReference>
<dbReference type="SUPFAM" id="SSF54427">
    <property type="entry name" value="NTF2-like"/>
    <property type="match status" value="1"/>
</dbReference>